<dbReference type="InterPro" id="IPR039551">
    <property type="entry name" value="Cho/carn_acyl_trans"/>
</dbReference>
<feature type="region of interest" description="Disordered" evidence="5">
    <location>
        <begin position="876"/>
        <end position="929"/>
    </location>
</feature>
<reference evidence="7" key="1">
    <citation type="submission" date="2021-01" db="EMBL/GenBank/DDBJ databases">
        <authorList>
            <person name="Corre E."/>
            <person name="Pelletier E."/>
            <person name="Niang G."/>
            <person name="Scheremetjew M."/>
            <person name="Finn R."/>
            <person name="Kale V."/>
            <person name="Holt S."/>
            <person name="Cochrane G."/>
            <person name="Meng A."/>
            <person name="Brown T."/>
            <person name="Cohen L."/>
        </authorList>
    </citation>
    <scope>NUCLEOTIDE SEQUENCE</scope>
    <source>
        <strain evidence="7">MM31A-1</strain>
    </source>
</reference>
<dbReference type="PANTHER" id="PTHR22589:SF29">
    <property type="entry name" value="MITOCHONDRIAL CARNITINE O-ACETYLTRANSFERASE-RELATED"/>
    <property type="match status" value="1"/>
</dbReference>
<proteinExistence type="inferred from homology"/>
<evidence type="ECO:0000256" key="1">
    <source>
        <dbReference type="ARBA" id="ARBA00005232"/>
    </source>
</evidence>
<dbReference type="GO" id="GO:0009437">
    <property type="term" value="P:carnitine metabolic process"/>
    <property type="evidence" value="ECO:0007669"/>
    <property type="project" value="TreeGrafter"/>
</dbReference>
<keyword evidence="3" id="KW-0012">Acyltransferase</keyword>
<evidence type="ECO:0000259" key="6">
    <source>
        <dbReference type="Pfam" id="PF00755"/>
    </source>
</evidence>
<dbReference type="GO" id="GO:0004092">
    <property type="term" value="F:carnitine O-acetyltransferase activity"/>
    <property type="evidence" value="ECO:0007669"/>
    <property type="project" value="TreeGrafter"/>
</dbReference>
<feature type="compositionally biased region" description="Low complexity" evidence="5">
    <location>
        <begin position="887"/>
        <end position="906"/>
    </location>
</feature>
<gene>
    <name evidence="7" type="ORF">CDEB00056_LOCUS22086</name>
    <name evidence="8" type="ORF">CDEB00056_LOCUS22092</name>
    <name evidence="9" type="ORF">CDEB00056_LOCUS22093</name>
    <name evidence="10" type="ORF">CDEB00056_LOCUS22094</name>
</gene>
<accession>A0A6S8YVS3</accession>
<dbReference type="Gene3D" id="3.30.559.10">
    <property type="entry name" value="Chloramphenicol acetyltransferase-like domain"/>
    <property type="match status" value="2"/>
</dbReference>
<evidence type="ECO:0000256" key="5">
    <source>
        <dbReference type="SAM" id="MobiDB-lite"/>
    </source>
</evidence>
<feature type="active site" description="Proton acceptor" evidence="4">
    <location>
        <position position="514"/>
    </location>
</feature>
<dbReference type="EMBL" id="HBIO01028828">
    <property type="protein sequence ID" value="CAE0477240.1"/>
    <property type="molecule type" value="Transcribed_RNA"/>
</dbReference>
<evidence type="ECO:0000256" key="3">
    <source>
        <dbReference type="ARBA" id="ARBA00023315"/>
    </source>
</evidence>
<dbReference type="EMBL" id="HBIO01028827">
    <property type="protein sequence ID" value="CAE0477239.1"/>
    <property type="molecule type" value="Transcribed_RNA"/>
</dbReference>
<dbReference type="Gene3D" id="3.30.559.70">
    <property type="entry name" value="Choline/Carnitine o-acyltransferase, domain 2"/>
    <property type="match status" value="1"/>
</dbReference>
<dbReference type="InterPro" id="IPR042231">
    <property type="entry name" value="Cho/carn_acyl_trans_2"/>
</dbReference>
<dbReference type="EMBL" id="HBIO01028829">
    <property type="protein sequence ID" value="CAE0477241.1"/>
    <property type="molecule type" value="Transcribed_RNA"/>
</dbReference>
<dbReference type="PANTHER" id="PTHR22589">
    <property type="entry name" value="CARNITINE O-ACYLTRANSFERASE"/>
    <property type="match status" value="1"/>
</dbReference>
<evidence type="ECO:0000313" key="8">
    <source>
        <dbReference type="EMBL" id="CAE0477239.1"/>
    </source>
</evidence>
<dbReference type="SUPFAM" id="SSF52777">
    <property type="entry name" value="CoA-dependent acyltransferases"/>
    <property type="match status" value="4"/>
</dbReference>
<dbReference type="GO" id="GO:0005739">
    <property type="term" value="C:mitochondrion"/>
    <property type="evidence" value="ECO:0007669"/>
    <property type="project" value="TreeGrafter"/>
</dbReference>
<dbReference type="InterPro" id="IPR000542">
    <property type="entry name" value="Carn_acyl_trans"/>
</dbReference>
<name>A0A6S8YVS3_9STRA</name>
<dbReference type="EMBL" id="HBIO01028821">
    <property type="protein sequence ID" value="CAE0477233.1"/>
    <property type="molecule type" value="Transcribed_RNA"/>
</dbReference>
<feature type="domain" description="Choline/carnitine acyltransferase" evidence="6">
    <location>
        <begin position="153"/>
        <end position="813"/>
    </location>
</feature>
<dbReference type="InterPro" id="IPR023213">
    <property type="entry name" value="CAT-like_dom_sf"/>
</dbReference>
<dbReference type="PROSITE" id="PS00440">
    <property type="entry name" value="ACYLTRANSF_C_2"/>
    <property type="match status" value="1"/>
</dbReference>
<evidence type="ECO:0000313" key="7">
    <source>
        <dbReference type="EMBL" id="CAE0477233.1"/>
    </source>
</evidence>
<evidence type="ECO:0000313" key="10">
    <source>
        <dbReference type="EMBL" id="CAE0477241.1"/>
    </source>
</evidence>
<comment type="similarity">
    <text evidence="1">Belongs to the carnitine/choline acetyltransferase family.</text>
</comment>
<evidence type="ECO:0000256" key="4">
    <source>
        <dbReference type="PIRSR" id="PIRSR600542-1"/>
    </source>
</evidence>
<protein>
    <recommendedName>
        <fullName evidence="6">Choline/carnitine acyltransferase domain-containing protein</fullName>
    </recommendedName>
</protein>
<dbReference type="Pfam" id="PF00755">
    <property type="entry name" value="Carn_acyltransf"/>
    <property type="match status" value="2"/>
</dbReference>
<evidence type="ECO:0000313" key="9">
    <source>
        <dbReference type="EMBL" id="CAE0477240.1"/>
    </source>
</evidence>
<evidence type="ECO:0000256" key="2">
    <source>
        <dbReference type="ARBA" id="ARBA00022679"/>
    </source>
</evidence>
<dbReference type="AlphaFoldDB" id="A0A6S8YVS3"/>
<feature type="domain" description="Choline/carnitine acyltransferase" evidence="6">
    <location>
        <begin position="48"/>
        <end position="109"/>
    </location>
</feature>
<sequence length="929" mass="101485">MTLYSTFTRCFHPNDDKQQKLQTKNTNMNTRTNTRTRTYENQANLPRLPIPTLPETTKRFLECVQPLLSPDQYAETKVIVKSFLSDKKSSNAAPALQALLEVYDAQGSESADANANAASNNYNTDVIDLDKDVNMKSDGSGSGNGSGTPAVGSYIEEFWNDAYLAPDASVVMNLNPFFLLEDDPDAKVKSGGRGDGHGGRGRGGQLRQHQIQITRASSLAFNSLKFAASLKNEQTKPDIFKGTALCMDQFRSLFGSCRVPRGERDMVEVDVDSDHVVVLYRNQFYYFRALWTEEEAGEDGNGNDNDNDNGNGLAKVAVSEADIQQILTSIVEDGNKIPLSTSIQTALGAFTTLPRKAWAKCREQLIQHSEDNASAMEVMDSALFVLVLDDYAPENIHDAAANMLHGTNNMMRRGGEVGGKGYGYGYGDAKFPSPSMDTDISSSGVGIGKVAGQFSNLAVSNHGFSNGTGNGTATVGDEAQFSTEYQGGTCCNRWYDKLQIIVCSDGSAGINFEHSAIDGHTALRFASDVYAQTVVSFAKSITKSVYTHGCPIPNIIDAEVLRAAETNKEKKGIIGGRKRELFDTNPKKIDFDIAENLKDTLFHAEATLGDALDADASYVLEFTNFGKNLIVGNKLSPDSVVQMSIILAYYRLYGEIVSSYEPVLTKAFYHGRTEAMRSTTMKAANLCKCWMNRMSTKNDKLNALRDATKYHSKKVKEAIGGNGVDRHLYALKCIGEKNGLPPHEFFKSDAWKALNHTILSTSNCGNPALRLFGFGPVTYDGFGIGYIIKDNGVQYAISSKHRQTRRYAHAIHQTLCEIGELLEPLTSQELGHHRSTHTSKEIAKVLKTAPAASSKKSLTTSGNEDVQFADGWDDTYGDTIQVPPSPQRSVSSSSSSRFPSGSSFVGISRQKTSTRNLIKKVGKKISDRA</sequence>
<organism evidence="7">
    <name type="scientific">Chaetoceros debilis</name>
    <dbReference type="NCBI Taxonomy" id="122233"/>
    <lineage>
        <taxon>Eukaryota</taxon>
        <taxon>Sar</taxon>
        <taxon>Stramenopiles</taxon>
        <taxon>Ochrophyta</taxon>
        <taxon>Bacillariophyta</taxon>
        <taxon>Coscinodiscophyceae</taxon>
        <taxon>Chaetocerotophycidae</taxon>
        <taxon>Chaetocerotales</taxon>
        <taxon>Chaetocerotaceae</taxon>
        <taxon>Chaetoceros</taxon>
    </lineage>
</organism>
<keyword evidence="2" id="KW-0808">Transferase</keyword>